<dbReference type="SUPFAM" id="SSF140500">
    <property type="entry name" value="BAS1536-like"/>
    <property type="match status" value="1"/>
</dbReference>
<dbReference type="Gene3D" id="4.10.280.10">
    <property type="entry name" value="Helix-loop-helix DNA-binding domain"/>
    <property type="match status" value="1"/>
</dbReference>
<name>A0ABV5C2P9_9BACL</name>
<sequence length="58" mass="7083">MMTAIMQQIEKERQKLHDLQSQFGILDERVLLQSMLLDELINQYYRVRLAEQRHCSYK</sequence>
<dbReference type="Proteomes" id="UP001580430">
    <property type="component" value="Unassembled WGS sequence"/>
</dbReference>
<dbReference type="InterPro" id="IPR036638">
    <property type="entry name" value="HLH_DNA-bd_sf"/>
</dbReference>
<gene>
    <name evidence="1" type="ORF">ACE5LO_14215</name>
</gene>
<organism evidence="1 2">
    <name type="scientific">Paenibacillus medicaginis</name>
    <dbReference type="NCBI Taxonomy" id="1470560"/>
    <lineage>
        <taxon>Bacteria</taxon>
        <taxon>Bacillati</taxon>
        <taxon>Bacillota</taxon>
        <taxon>Bacilli</taxon>
        <taxon>Bacillales</taxon>
        <taxon>Paenibacillaceae</taxon>
        <taxon>Paenibacillus</taxon>
    </lineage>
</organism>
<evidence type="ECO:0000313" key="1">
    <source>
        <dbReference type="EMBL" id="MFB5761548.1"/>
    </source>
</evidence>
<dbReference type="InterPro" id="IPR037208">
    <property type="entry name" value="Spo0E-like_sf"/>
</dbReference>
<dbReference type="Pfam" id="PF09388">
    <property type="entry name" value="SpoOE-like"/>
    <property type="match status" value="1"/>
</dbReference>
<dbReference type="InterPro" id="IPR018540">
    <property type="entry name" value="Spo0E-like"/>
</dbReference>
<keyword evidence="2" id="KW-1185">Reference proteome</keyword>
<dbReference type="RefSeq" id="WP_375520692.1">
    <property type="nucleotide sequence ID" value="NZ_JBHIRY010000013.1"/>
</dbReference>
<accession>A0ABV5C2P9</accession>
<evidence type="ECO:0000313" key="2">
    <source>
        <dbReference type="Proteomes" id="UP001580430"/>
    </source>
</evidence>
<reference evidence="1 2" key="1">
    <citation type="submission" date="2024-09" db="EMBL/GenBank/DDBJ databases">
        <title>Paenibacillus zeirhizospherea sp. nov., isolated from surface of the maize (Zea mays) roots in a horticulture field, Hungary.</title>
        <authorList>
            <person name="Marton D."/>
            <person name="Farkas M."/>
            <person name="Bedics A."/>
            <person name="Toth E."/>
            <person name="Tancsics A."/>
            <person name="Boka K."/>
            <person name="Marati G."/>
            <person name="Kriszt B."/>
            <person name="Cserhati M."/>
        </authorList>
    </citation>
    <scope>NUCLEOTIDE SEQUENCE [LARGE SCALE GENOMIC DNA]</scope>
    <source>
        <strain evidence="1 2">JCM 18446</strain>
    </source>
</reference>
<protein>
    <submittedName>
        <fullName evidence="1">Aspartyl-phosphate phosphatase Spo0E family protein</fullName>
    </submittedName>
</protein>
<dbReference type="EMBL" id="JBHIRY010000013">
    <property type="protein sequence ID" value="MFB5761548.1"/>
    <property type="molecule type" value="Genomic_DNA"/>
</dbReference>
<proteinExistence type="predicted"/>
<comment type="caution">
    <text evidence="1">The sequence shown here is derived from an EMBL/GenBank/DDBJ whole genome shotgun (WGS) entry which is preliminary data.</text>
</comment>